<protein>
    <submittedName>
        <fullName evidence="2">Uncharacterized protein</fullName>
    </submittedName>
</protein>
<accession>A0A1Z4N9G4</accession>
<gene>
    <name evidence="2" type="ORF">NIES37_63910</name>
</gene>
<keyword evidence="1" id="KW-0812">Transmembrane</keyword>
<proteinExistence type="predicted"/>
<dbReference type="KEGG" id="ttq:NIES37_63910"/>
<reference evidence="2 3" key="1">
    <citation type="submission" date="2017-06" db="EMBL/GenBank/DDBJ databases">
        <title>Genome sequencing of cyanobaciteial culture collection at National Institute for Environmental Studies (NIES).</title>
        <authorList>
            <person name="Hirose Y."/>
            <person name="Shimura Y."/>
            <person name="Fujisawa T."/>
            <person name="Nakamura Y."/>
            <person name="Kawachi M."/>
        </authorList>
    </citation>
    <scope>NUCLEOTIDE SEQUENCE [LARGE SCALE GENOMIC DNA]</scope>
    <source>
        <strain evidence="2 3">NIES-37</strain>
    </source>
</reference>
<keyword evidence="3" id="KW-1185">Reference proteome</keyword>
<organism evidence="2 3">
    <name type="scientific">Tolypothrix tenuis PCC 7101</name>
    <dbReference type="NCBI Taxonomy" id="231146"/>
    <lineage>
        <taxon>Bacteria</taxon>
        <taxon>Bacillati</taxon>
        <taxon>Cyanobacteriota</taxon>
        <taxon>Cyanophyceae</taxon>
        <taxon>Nostocales</taxon>
        <taxon>Tolypothrichaceae</taxon>
        <taxon>Tolypothrix</taxon>
    </lineage>
</organism>
<sequence>MNLYQQVYILRIEIVLLNSKKAKKVIQPKIGKKTWTLNNTLLCVAGLIILPICSFATFRFLSSSSTSSSVSSLFTSQNTSAHETSIPWIDNPSECQYTDRSWHDNKCWDEQHSPTF</sequence>
<keyword evidence="1" id="KW-1133">Transmembrane helix</keyword>
<dbReference type="AlphaFoldDB" id="A0A1Z4N9G4"/>
<dbReference type="EMBL" id="AP018248">
    <property type="protein sequence ID" value="BAZ02379.1"/>
    <property type="molecule type" value="Genomic_DNA"/>
</dbReference>
<keyword evidence="1" id="KW-0472">Membrane</keyword>
<evidence type="ECO:0000256" key="1">
    <source>
        <dbReference type="SAM" id="Phobius"/>
    </source>
</evidence>
<name>A0A1Z4N9G4_9CYAN</name>
<dbReference type="Proteomes" id="UP000218785">
    <property type="component" value="Chromosome"/>
</dbReference>
<evidence type="ECO:0000313" key="2">
    <source>
        <dbReference type="EMBL" id="BAZ02379.1"/>
    </source>
</evidence>
<feature type="transmembrane region" description="Helical" evidence="1">
    <location>
        <begin position="41"/>
        <end position="61"/>
    </location>
</feature>
<evidence type="ECO:0000313" key="3">
    <source>
        <dbReference type="Proteomes" id="UP000218785"/>
    </source>
</evidence>